<accession>A0A0F8YTK4</accession>
<dbReference type="AlphaFoldDB" id="A0A0F8YTK4"/>
<gene>
    <name evidence="1" type="ORF">LCGC14_2779880</name>
</gene>
<reference evidence="1" key="1">
    <citation type="journal article" date="2015" name="Nature">
        <title>Complex archaea that bridge the gap between prokaryotes and eukaryotes.</title>
        <authorList>
            <person name="Spang A."/>
            <person name="Saw J.H."/>
            <person name="Jorgensen S.L."/>
            <person name="Zaremba-Niedzwiedzka K."/>
            <person name="Martijn J."/>
            <person name="Lind A.E."/>
            <person name="van Eijk R."/>
            <person name="Schleper C."/>
            <person name="Guy L."/>
            <person name="Ettema T.J."/>
        </authorList>
    </citation>
    <scope>NUCLEOTIDE SEQUENCE</scope>
</reference>
<proteinExistence type="predicted"/>
<sequence>QEYATWGMFPIAETTTLPYSIYR</sequence>
<protein>
    <submittedName>
        <fullName evidence="1">Uncharacterized protein</fullName>
    </submittedName>
</protein>
<organism evidence="1">
    <name type="scientific">marine sediment metagenome</name>
    <dbReference type="NCBI Taxonomy" id="412755"/>
    <lineage>
        <taxon>unclassified sequences</taxon>
        <taxon>metagenomes</taxon>
        <taxon>ecological metagenomes</taxon>
    </lineage>
</organism>
<name>A0A0F8YTK4_9ZZZZ</name>
<evidence type="ECO:0000313" key="1">
    <source>
        <dbReference type="EMBL" id="KKK84783.1"/>
    </source>
</evidence>
<feature type="non-terminal residue" evidence="1">
    <location>
        <position position="1"/>
    </location>
</feature>
<comment type="caution">
    <text evidence="1">The sequence shown here is derived from an EMBL/GenBank/DDBJ whole genome shotgun (WGS) entry which is preliminary data.</text>
</comment>
<dbReference type="EMBL" id="LAZR01051615">
    <property type="protein sequence ID" value="KKK84783.1"/>
    <property type="molecule type" value="Genomic_DNA"/>
</dbReference>